<name>X0VRY4_9ZZZZ</name>
<feature type="non-terminal residue" evidence="1">
    <location>
        <position position="1"/>
    </location>
</feature>
<protein>
    <submittedName>
        <fullName evidence="1">Uncharacterized protein</fullName>
    </submittedName>
</protein>
<evidence type="ECO:0000313" key="1">
    <source>
        <dbReference type="EMBL" id="GAG13902.1"/>
    </source>
</evidence>
<proteinExistence type="predicted"/>
<comment type="caution">
    <text evidence="1">The sequence shown here is derived from an EMBL/GenBank/DDBJ whole genome shotgun (WGS) entry which is preliminary data.</text>
</comment>
<dbReference type="EMBL" id="BARS01021167">
    <property type="protein sequence ID" value="GAG13902.1"/>
    <property type="molecule type" value="Genomic_DNA"/>
</dbReference>
<organism evidence="1">
    <name type="scientific">marine sediment metagenome</name>
    <dbReference type="NCBI Taxonomy" id="412755"/>
    <lineage>
        <taxon>unclassified sequences</taxon>
        <taxon>metagenomes</taxon>
        <taxon>ecological metagenomes</taxon>
    </lineage>
</organism>
<gene>
    <name evidence="1" type="ORF">S01H1_34047</name>
</gene>
<sequence length="32" mass="3638">GYLYDFQQCRQIPDKTQLCPGNRTLGMYGAVT</sequence>
<reference evidence="1" key="1">
    <citation type="journal article" date="2014" name="Front. Microbiol.">
        <title>High frequency of phylogenetically diverse reductive dehalogenase-homologous genes in deep subseafloor sedimentary metagenomes.</title>
        <authorList>
            <person name="Kawai M."/>
            <person name="Futagami T."/>
            <person name="Toyoda A."/>
            <person name="Takaki Y."/>
            <person name="Nishi S."/>
            <person name="Hori S."/>
            <person name="Arai W."/>
            <person name="Tsubouchi T."/>
            <person name="Morono Y."/>
            <person name="Uchiyama I."/>
            <person name="Ito T."/>
            <person name="Fujiyama A."/>
            <person name="Inagaki F."/>
            <person name="Takami H."/>
        </authorList>
    </citation>
    <scope>NUCLEOTIDE SEQUENCE</scope>
    <source>
        <strain evidence="1">Expedition CK06-06</strain>
    </source>
</reference>
<dbReference type="AlphaFoldDB" id="X0VRY4"/>
<accession>X0VRY4</accession>